<protein>
    <recommendedName>
        <fullName evidence="3">NAD-dependent epimerase/dehydratase domain-containing protein</fullName>
    </recommendedName>
</protein>
<dbReference type="FunFam" id="3.40.50.720:FF:000191">
    <property type="entry name" value="Methylglyoxal reductase (NADPH-dependent)"/>
    <property type="match status" value="1"/>
</dbReference>
<evidence type="ECO:0000256" key="2">
    <source>
        <dbReference type="ARBA" id="ARBA00023445"/>
    </source>
</evidence>
<dbReference type="PANTHER" id="PTHR10366">
    <property type="entry name" value="NAD DEPENDENT EPIMERASE/DEHYDRATASE"/>
    <property type="match status" value="1"/>
</dbReference>
<feature type="domain" description="NAD-dependent epimerase/dehydratase" evidence="3">
    <location>
        <begin position="4"/>
        <end position="259"/>
    </location>
</feature>
<dbReference type="GO" id="GO:0016616">
    <property type="term" value="F:oxidoreductase activity, acting on the CH-OH group of donors, NAD or NADP as acceptor"/>
    <property type="evidence" value="ECO:0007669"/>
    <property type="project" value="TreeGrafter"/>
</dbReference>
<name>A0A022VRX8_TRIRU</name>
<evidence type="ECO:0000313" key="4">
    <source>
        <dbReference type="EMBL" id="EZF48508.1"/>
    </source>
</evidence>
<dbReference type="Gene3D" id="3.40.50.720">
    <property type="entry name" value="NAD(P)-binding Rossmann-like Domain"/>
    <property type="match status" value="1"/>
</dbReference>
<evidence type="ECO:0000259" key="3">
    <source>
        <dbReference type="Pfam" id="PF01370"/>
    </source>
</evidence>
<dbReference type="PANTHER" id="PTHR10366:SF564">
    <property type="entry name" value="STEROL-4-ALPHA-CARBOXYLATE 3-DEHYDROGENASE, DECARBOXYLATING"/>
    <property type="match status" value="1"/>
</dbReference>
<dbReference type="CDD" id="cd05227">
    <property type="entry name" value="AR_SDR_e"/>
    <property type="match status" value="1"/>
</dbReference>
<accession>A0A022VRX8</accession>
<dbReference type="SUPFAM" id="SSF51735">
    <property type="entry name" value="NAD(P)-binding Rossmann-fold domains"/>
    <property type="match status" value="1"/>
</dbReference>
<dbReference type="Pfam" id="PF01370">
    <property type="entry name" value="Epimerase"/>
    <property type="match status" value="1"/>
</dbReference>
<organism evidence="4">
    <name type="scientific">Trichophyton rubrum CBS 288.86</name>
    <dbReference type="NCBI Taxonomy" id="1215330"/>
    <lineage>
        <taxon>Eukaryota</taxon>
        <taxon>Fungi</taxon>
        <taxon>Dikarya</taxon>
        <taxon>Ascomycota</taxon>
        <taxon>Pezizomycotina</taxon>
        <taxon>Eurotiomycetes</taxon>
        <taxon>Eurotiomycetidae</taxon>
        <taxon>Onygenales</taxon>
        <taxon>Arthrodermataceae</taxon>
        <taxon>Trichophyton</taxon>
    </lineage>
</organism>
<dbReference type="OrthoDB" id="2735536at2759"/>
<dbReference type="InterPro" id="IPR036291">
    <property type="entry name" value="NAD(P)-bd_dom_sf"/>
</dbReference>
<evidence type="ECO:0000256" key="1">
    <source>
        <dbReference type="ARBA" id="ARBA00023002"/>
    </source>
</evidence>
<keyword evidence="1" id="KW-0560">Oxidoreductase</keyword>
<dbReference type="EMBL" id="KK207926">
    <property type="protein sequence ID" value="EZF48508.1"/>
    <property type="molecule type" value="Genomic_DNA"/>
</dbReference>
<gene>
    <name evidence="4" type="ORF">H103_07838</name>
</gene>
<reference evidence="4" key="1">
    <citation type="submission" date="2014-02" db="EMBL/GenBank/DDBJ databases">
        <title>The Genome Sequence of Trichophyton rubrum (morphotype fischeri) CBS 288.86.</title>
        <authorList>
            <consortium name="The Broad Institute Genomics Platform"/>
            <person name="Cuomo C.A."/>
            <person name="White T.C."/>
            <person name="Graser Y."/>
            <person name="Martinez-Rossi N."/>
            <person name="Heitman J."/>
            <person name="Young S.K."/>
            <person name="Zeng Q."/>
            <person name="Gargeya S."/>
            <person name="Abouelleil A."/>
            <person name="Alvarado L."/>
            <person name="Chapman S.B."/>
            <person name="Gainer-Dewar J."/>
            <person name="Goldberg J."/>
            <person name="Griggs A."/>
            <person name="Gujja S."/>
            <person name="Hansen M."/>
            <person name="Howarth C."/>
            <person name="Imamovic A."/>
            <person name="Larimer J."/>
            <person name="Martinez D."/>
            <person name="Murphy C."/>
            <person name="Pearson M.D."/>
            <person name="Persinoti G."/>
            <person name="Poon T."/>
            <person name="Priest M."/>
            <person name="Roberts A.D."/>
            <person name="Saif S."/>
            <person name="Shea T.D."/>
            <person name="Sykes S.N."/>
            <person name="Wortman J."/>
            <person name="Nusbaum C."/>
            <person name="Birren B."/>
        </authorList>
    </citation>
    <scope>NUCLEOTIDE SEQUENCE [LARGE SCALE GENOMIC DNA]</scope>
    <source>
        <strain evidence="4">CBS 288.86</strain>
    </source>
</reference>
<dbReference type="Proteomes" id="UP000023758">
    <property type="component" value="Unassembled WGS sequence"/>
</dbReference>
<proteinExistence type="inferred from homology"/>
<dbReference type="HOGENOM" id="CLU_007383_9_2_1"/>
<sequence>MTRILLTGGSGFIAAHVLDTLLERGHSAVTTVRSQEKGQRILDAHPQVGKDKLDFVVVEDIAQPNAFDKAVISEPPFEAVIHTASPFHFKISDARKDLLAPAVNGTTGILHAIKKSAPSVKRVVITSSFAAIIDPAKPSNYVYSEADWNPIKEDEVDKSPIFGYRGSKTFAEKAAWDFVENEKPGFTLATCNPPLVLGPVVHYLASLDAINTSNERISDLITGKGKNSCPPTGTSLWVDVRDVAMAHVLAAEKAEAANKRFFLVAGTYCNADVVEIISEKFPELRDKLPSGDALAPGRVPLEQRFGFDTSRSKDVLGLTYRPLTESVVDTVKSLKDICS</sequence>
<dbReference type="InterPro" id="IPR050425">
    <property type="entry name" value="NAD(P)_dehydrat-like"/>
</dbReference>
<dbReference type="InterPro" id="IPR001509">
    <property type="entry name" value="Epimerase_deHydtase"/>
</dbReference>
<comment type="similarity">
    <text evidence="2">Belongs to the NAD(P)-dependent epimerase/dehydratase family. Dihydroflavonol-4-reductase subfamily.</text>
</comment>
<dbReference type="AlphaFoldDB" id="A0A022VRX8"/>